<protein>
    <submittedName>
        <fullName evidence="1">Uncharacterized protein</fullName>
    </submittedName>
</protein>
<evidence type="ECO:0000313" key="1">
    <source>
        <dbReference type="EMBL" id="KKL12405.1"/>
    </source>
</evidence>
<dbReference type="AlphaFoldDB" id="A0A0F9ASH9"/>
<reference evidence="1" key="1">
    <citation type="journal article" date="2015" name="Nature">
        <title>Complex archaea that bridge the gap between prokaryotes and eukaryotes.</title>
        <authorList>
            <person name="Spang A."/>
            <person name="Saw J.H."/>
            <person name="Jorgensen S.L."/>
            <person name="Zaremba-Niedzwiedzka K."/>
            <person name="Martijn J."/>
            <person name="Lind A.E."/>
            <person name="van Eijk R."/>
            <person name="Schleper C."/>
            <person name="Guy L."/>
            <person name="Ettema T.J."/>
        </authorList>
    </citation>
    <scope>NUCLEOTIDE SEQUENCE</scope>
</reference>
<gene>
    <name evidence="1" type="ORF">LCGC14_2536060</name>
</gene>
<name>A0A0F9ASH9_9ZZZZ</name>
<dbReference type="EMBL" id="LAZR01041270">
    <property type="protein sequence ID" value="KKL12405.1"/>
    <property type="molecule type" value="Genomic_DNA"/>
</dbReference>
<accession>A0A0F9ASH9</accession>
<sequence length="229" mass="26069">MPYYKGTNGDFVVQADTHEEAVAAIDRRILAGNVPVLEVEEVDMTYEEAKGYGTLEEPEGPWIAVEVYGLLTQGAHIFWKLDEAIAWWEKYTGFNYEKGLYDENGHCLNDDYDQTKIFTVGVWVRPLPDNFEKPEGIAILPGHYDKIARDKWIYRLKEKLGGSKLLVNQKLVSRDGPPGFETVYATNVAWIINWKPYEDEDEAAQDKWTRGLHLDLESALKAGAIDLRG</sequence>
<proteinExistence type="predicted"/>
<organism evidence="1">
    <name type="scientific">marine sediment metagenome</name>
    <dbReference type="NCBI Taxonomy" id="412755"/>
    <lineage>
        <taxon>unclassified sequences</taxon>
        <taxon>metagenomes</taxon>
        <taxon>ecological metagenomes</taxon>
    </lineage>
</organism>
<comment type="caution">
    <text evidence="1">The sequence shown here is derived from an EMBL/GenBank/DDBJ whole genome shotgun (WGS) entry which is preliminary data.</text>
</comment>